<accession>A0AA39LCY6</accession>
<dbReference type="AlphaFoldDB" id="A0AA39LCY6"/>
<dbReference type="Proteomes" id="UP001175271">
    <property type="component" value="Unassembled WGS sequence"/>
</dbReference>
<evidence type="ECO:0000313" key="2">
    <source>
        <dbReference type="Proteomes" id="UP001175271"/>
    </source>
</evidence>
<protein>
    <submittedName>
        <fullName evidence="1">Uncharacterized protein</fullName>
    </submittedName>
</protein>
<dbReference type="EMBL" id="JAUCMV010000005">
    <property type="protein sequence ID" value="KAK0393181.1"/>
    <property type="molecule type" value="Genomic_DNA"/>
</dbReference>
<comment type="caution">
    <text evidence="1">The sequence shown here is derived from an EMBL/GenBank/DDBJ whole genome shotgun (WGS) entry which is preliminary data.</text>
</comment>
<keyword evidence="2" id="KW-1185">Reference proteome</keyword>
<evidence type="ECO:0000313" key="1">
    <source>
        <dbReference type="EMBL" id="KAK0393181.1"/>
    </source>
</evidence>
<proteinExistence type="predicted"/>
<reference evidence="1" key="1">
    <citation type="submission" date="2023-06" db="EMBL/GenBank/DDBJ databases">
        <title>Genomic analysis of the entomopathogenic nematode Steinernema hermaphroditum.</title>
        <authorList>
            <person name="Schwarz E.M."/>
            <person name="Heppert J.K."/>
            <person name="Baniya A."/>
            <person name="Schwartz H.T."/>
            <person name="Tan C.-H."/>
            <person name="Antoshechkin I."/>
            <person name="Sternberg P.W."/>
            <person name="Goodrich-Blair H."/>
            <person name="Dillman A.R."/>
        </authorList>
    </citation>
    <scope>NUCLEOTIDE SEQUENCE</scope>
    <source>
        <strain evidence="1">PS9179</strain>
        <tissue evidence="1">Whole animal</tissue>
    </source>
</reference>
<organism evidence="1 2">
    <name type="scientific">Steinernema hermaphroditum</name>
    <dbReference type="NCBI Taxonomy" id="289476"/>
    <lineage>
        <taxon>Eukaryota</taxon>
        <taxon>Metazoa</taxon>
        <taxon>Ecdysozoa</taxon>
        <taxon>Nematoda</taxon>
        <taxon>Chromadorea</taxon>
        <taxon>Rhabditida</taxon>
        <taxon>Tylenchina</taxon>
        <taxon>Panagrolaimomorpha</taxon>
        <taxon>Strongyloidoidea</taxon>
        <taxon>Steinernematidae</taxon>
        <taxon>Steinernema</taxon>
    </lineage>
</organism>
<name>A0AA39LCY6_9BILA</name>
<sequence length="79" mass="9142">MRTSKRQKTVDFVYATGFMYKTEREGRLMILHSGWSRRNTLSFVSNYDRAHSDSSNFVHCSADHVNVDSFCVILGHRAL</sequence>
<gene>
    <name evidence="1" type="ORF">QR680_000089</name>
</gene>